<dbReference type="EMBL" id="JBALHR010000001">
    <property type="protein sequence ID" value="MEH7827096.1"/>
    <property type="molecule type" value="Genomic_DNA"/>
</dbReference>
<feature type="transmembrane region" description="Helical" evidence="1">
    <location>
        <begin position="95"/>
        <end position="117"/>
    </location>
</feature>
<name>A0ABU8BQX4_9RHOB</name>
<accession>A0ABU8BQX4</accession>
<reference evidence="2" key="1">
    <citation type="submission" date="2024-02" db="EMBL/GenBank/DDBJ databases">
        <title>Genome sequences of strain Gemmobacter sp. JM10B15.</title>
        <authorList>
            <person name="Zhang M."/>
        </authorList>
    </citation>
    <scope>NUCLEOTIDE SEQUENCE</scope>
    <source>
        <strain evidence="2">JM10B15</strain>
    </source>
</reference>
<keyword evidence="3" id="KW-1185">Reference proteome</keyword>
<keyword evidence="1" id="KW-0472">Membrane</keyword>
<comment type="caution">
    <text evidence="2">The sequence shown here is derived from an EMBL/GenBank/DDBJ whole genome shotgun (WGS) entry which is preliminary data.</text>
</comment>
<protein>
    <recommendedName>
        <fullName evidence="4">Phage holin</fullName>
    </recommendedName>
</protein>
<evidence type="ECO:0000313" key="2">
    <source>
        <dbReference type="EMBL" id="MEH7827096.1"/>
    </source>
</evidence>
<proteinExistence type="predicted"/>
<evidence type="ECO:0000256" key="1">
    <source>
        <dbReference type="SAM" id="Phobius"/>
    </source>
</evidence>
<evidence type="ECO:0000313" key="3">
    <source>
        <dbReference type="Proteomes" id="UP001431963"/>
    </source>
</evidence>
<feature type="transmembrane region" description="Helical" evidence="1">
    <location>
        <begin position="56"/>
        <end position="75"/>
    </location>
</feature>
<dbReference type="RefSeq" id="WP_335419256.1">
    <property type="nucleotide sequence ID" value="NZ_JBALHR010000001.1"/>
</dbReference>
<keyword evidence="1" id="KW-0812">Transmembrane</keyword>
<evidence type="ECO:0008006" key="4">
    <source>
        <dbReference type="Google" id="ProtNLM"/>
    </source>
</evidence>
<organism evidence="2 3">
    <name type="scientific">Gemmobacter denitrificans</name>
    <dbReference type="NCBI Taxonomy" id="3123040"/>
    <lineage>
        <taxon>Bacteria</taxon>
        <taxon>Pseudomonadati</taxon>
        <taxon>Pseudomonadota</taxon>
        <taxon>Alphaproteobacteria</taxon>
        <taxon>Rhodobacterales</taxon>
        <taxon>Paracoccaceae</taxon>
        <taxon>Gemmobacter</taxon>
    </lineage>
</organism>
<gene>
    <name evidence="2" type="ORF">V6590_02970</name>
</gene>
<dbReference type="Proteomes" id="UP001431963">
    <property type="component" value="Unassembled WGS sequence"/>
</dbReference>
<sequence length="124" mass="12214">MSGANTALIGAGGAALAAVAGGPLTDVFNELALALAIMGAGGGITRGLANRLPWREVVRGGVIGASLAFGIGALAPKALGVNVEGSTVSILAASAYLLGFLQDFVVAFLQDFAVAFLKSKRGGK</sequence>
<feature type="transmembrane region" description="Helical" evidence="1">
    <location>
        <begin position="31"/>
        <end position="49"/>
    </location>
</feature>
<keyword evidence="1" id="KW-1133">Transmembrane helix</keyword>